<proteinExistence type="predicted"/>
<organism evidence="1">
    <name type="scientific">Salmonella enterica</name>
    <name type="common">Salmonella choleraesuis</name>
    <dbReference type="NCBI Taxonomy" id="28901"/>
    <lineage>
        <taxon>Bacteria</taxon>
        <taxon>Pseudomonadati</taxon>
        <taxon>Pseudomonadota</taxon>
        <taxon>Gammaproteobacteria</taxon>
        <taxon>Enterobacterales</taxon>
        <taxon>Enterobacteriaceae</taxon>
        <taxon>Salmonella</taxon>
    </lineage>
</organism>
<sequence>MGHKVLLPVDGDVVNIKILPFPEDYKAAFFINFSGKSSRTDAAKNCFSIYRVNAVVMTAPEAQFKRL</sequence>
<accession>A0A5V3ARU8</accession>
<comment type="caution">
    <text evidence="1">The sequence shown here is derived from an EMBL/GenBank/DDBJ whole genome shotgun (WGS) entry which is preliminary data.</text>
</comment>
<protein>
    <submittedName>
        <fullName evidence="1">Uncharacterized protein</fullName>
    </submittedName>
</protein>
<gene>
    <name evidence="1" type="ORF">COQ51_16955</name>
</gene>
<reference evidence="1" key="1">
    <citation type="submission" date="2018-07" db="EMBL/GenBank/DDBJ databases">
        <authorList>
            <consortium name="PulseNet: The National Subtyping Network for Foodborne Disease Surveillance"/>
            <person name="Tarr C.L."/>
            <person name="Trees E."/>
            <person name="Katz L.S."/>
            <person name="Carleton-Romer H.A."/>
            <person name="Stroika S."/>
            <person name="Kucerova Z."/>
            <person name="Roache K.F."/>
            <person name="Sabol A.L."/>
            <person name="Besser J."/>
            <person name="Gerner-Smidt P."/>
        </authorList>
    </citation>
    <scope>NUCLEOTIDE SEQUENCE</scope>
    <source>
        <strain evidence="1">PNUSAS022037</strain>
    </source>
</reference>
<dbReference type="AlphaFoldDB" id="A0A5V3ARU8"/>
<name>A0A5V3ARU8_SALER</name>
<evidence type="ECO:0000313" key="1">
    <source>
        <dbReference type="EMBL" id="EBT8451778.1"/>
    </source>
</evidence>
<dbReference type="EMBL" id="AAHACR010000009">
    <property type="protein sequence ID" value="EBT8451778.1"/>
    <property type="molecule type" value="Genomic_DNA"/>
</dbReference>